<reference evidence="7" key="1">
    <citation type="journal article" date="2019" name="Int. J. Syst. Evol. Microbiol.">
        <title>The Global Catalogue of Microorganisms (GCM) 10K type strain sequencing project: providing services to taxonomists for standard genome sequencing and annotation.</title>
        <authorList>
            <consortium name="The Broad Institute Genomics Platform"/>
            <consortium name="The Broad Institute Genome Sequencing Center for Infectious Disease"/>
            <person name="Wu L."/>
            <person name="Ma J."/>
        </authorList>
    </citation>
    <scope>NUCLEOTIDE SEQUENCE [LARGE SCALE GENOMIC DNA]</scope>
    <source>
        <strain evidence="7">CGMCC 4.7152</strain>
    </source>
</reference>
<evidence type="ECO:0000256" key="3">
    <source>
        <dbReference type="ARBA" id="ARBA00022741"/>
    </source>
</evidence>
<dbReference type="PANTHER" id="PTHR43335:SF4">
    <property type="entry name" value="ABC TRANSPORTER, ATP-BINDING PROTEIN"/>
    <property type="match status" value="1"/>
</dbReference>
<accession>A0ABV9W0C9</accession>
<keyword evidence="7" id="KW-1185">Reference proteome</keyword>
<dbReference type="GO" id="GO:0005524">
    <property type="term" value="F:ATP binding"/>
    <property type="evidence" value="ECO:0007669"/>
    <property type="project" value="UniProtKB-KW"/>
</dbReference>
<dbReference type="CDD" id="cd03230">
    <property type="entry name" value="ABC_DR_subfamily_A"/>
    <property type="match status" value="1"/>
</dbReference>
<keyword evidence="3" id="KW-0547">Nucleotide-binding</keyword>
<dbReference type="InterPro" id="IPR003593">
    <property type="entry name" value="AAA+_ATPase"/>
</dbReference>
<evidence type="ECO:0000313" key="7">
    <source>
        <dbReference type="Proteomes" id="UP001595912"/>
    </source>
</evidence>
<sequence>MTIEAAGLTKRFGPRTAVRELSITARRGDVVGLLGPNGSGKTTTIRVLTTVLPPTSGTFAVAGIPSDRPAEIRRRIGVLPESSGYPGQQTGQEYLQYHARLFGRSRTDAVRVARDLLAQVGLAERASSRISTYSRGMRQRLGIARALVNDPAVVFLDEPTLGLDPAGQRQVLDMVRDIAHGRHITVVLSTHMLPEVEDVCTEVIILNAGSVLVAGPMGEVMRGVTVQHSGQLRVPADQVGPARRALADVPGLTLDTVTGRPELIRITVDAGRDAGLNTALRAVLAADVPVLGFEVEGSRLSTAFLTMTAEATS</sequence>
<dbReference type="Gene3D" id="3.40.50.300">
    <property type="entry name" value="P-loop containing nucleotide triphosphate hydrolases"/>
    <property type="match status" value="1"/>
</dbReference>
<keyword evidence="4 6" id="KW-0067">ATP-binding</keyword>
<keyword evidence="2" id="KW-0813">Transport</keyword>
<feature type="domain" description="ABC transporter" evidence="5">
    <location>
        <begin position="3"/>
        <end position="233"/>
    </location>
</feature>
<dbReference type="SUPFAM" id="SSF52540">
    <property type="entry name" value="P-loop containing nucleoside triphosphate hydrolases"/>
    <property type="match status" value="1"/>
</dbReference>
<dbReference type="PROSITE" id="PS50893">
    <property type="entry name" value="ABC_TRANSPORTER_2"/>
    <property type="match status" value="1"/>
</dbReference>
<evidence type="ECO:0000256" key="1">
    <source>
        <dbReference type="ARBA" id="ARBA00005417"/>
    </source>
</evidence>
<dbReference type="Proteomes" id="UP001595912">
    <property type="component" value="Unassembled WGS sequence"/>
</dbReference>
<protein>
    <submittedName>
        <fullName evidence="6">ABC transporter ATP-binding protein</fullName>
    </submittedName>
</protein>
<dbReference type="InterPro" id="IPR003439">
    <property type="entry name" value="ABC_transporter-like_ATP-bd"/>
</dbReference>
<comment type="similarity">
    <text evidence="1">Belongs to the ABC transporter superfamily.</text>
</comment>
<dbReference type="PANTHER" id="PTHR43335">
    <property type="entry name" value="ABC TRANSPORTER, ATP-BINDING PROTEIN"/>
    <property type="match status" value="1"/>
</dbReference>
<proteinExistence type="inferred from homology"/>
<dbReference type="EMBL" id="JBHSIU010000039">
    <property type="protein sequence ID" value="MFC5001792.1"/>
    <property type="molecule type" value="Genomic_DNA"/>
</dbReference>
<dbReference type="Pfam" id="PF00005">
    <property type="entry name" value="ABC_tran"/>
    <property type="match status" value="1"/>
</dbReference>
<dbReference type="InterPro" id="IPR027417">
    <property type="entry name" value="P-loop_NTPase"/>
</dbReference>
<evidence type="ECO:0000256" key="4">
    <source>
        <dbReference type="ARBA" id="ARBA00022840"/>
    </source>
</evidence>
<evidence type="ECO:0000313" key="6">
    <source>
        <dbReference type="EMBL" id="MFC5001792.1"/>
    </source>
</evidence>
<evidence type="ECO:0000256" key="2">
    <source>
        <dbReference type="ARBA" id="ARBA00022448"/>
    </source>
</evidence>
<organism evidence="6 7">
    <name type="scientific">Dactylosporangium cerinum</name>
    <dbReference type="NCBI Taxonomy" id="1434730"/>
    <lineage>
        <taxon>Bacteria</taxon>
        <taxon>Bacillati</taxon>
        <taxon>Actinomycetota</taxon>
        <taxon>Actinomycetes</taxon>
        <taxon>Micromonosporales</taxon>
        <taxon>Micromonosporaceae</taxon>
        <taxon>Dactylosporangium</taxon>
    </lineage>
</organism>
<evidence type="ECO:0000259" key="5">
    <source>
        <dbReference type="PROSITE" id="PS50893"/>
    </source>
</evidence>
<gene>
    <name evidence="6" type="ORF">ACFPIJ_28630</name>
</gene>
<name>A0ABV9W0C9_9ACTN</name>
<dbReference type="SMART" id="SM00382">
    <property type="entry name" value="AAA"/>
    <property type="match status" value="1"/>
</dbReference>
<dbReference type="RefSeq" id="WP_380119253.1">
    <property type="nucleotide sequence ID" value="NZ_JBHSIU010000039.1"/>
</dbReference>
<comment type="caution">
    <text evidence="6">The sequence shown here is derived from an EMBL/GenBank/DDBJ whole genome shotgun (WGS) entry which is preliminary data.</text>
</comment>